<dbReference type="Gramene" id="KVH91661">
    <property type="protein sequence ID" value="KVH91661"/>
    <property type="gene ID" value="Ccrd_006322"/>
</dbReference>
<evidence type="ECO:0000256" key="4">
    <source>
        <dbReference type="ARBA" id="ARBA00038910"/>
    </source>
</evidence>
<dbReference type="GO" id="GO:1902138">
    <property type="term" value="P:(-)-secoisolariciresinol biosynthetic process"/>
    <property type="evidence" value="ECO:0007669"/>
    <property type="project" value="UniProtKB-ARBA"/>
</dbReference>
<dbReference type="AlphaFoldDB" id="A0A118JU96"/>
<evidence type="ECO:0000256" key="5">
    <source>
        <dbReference type="ARBA" id="ARBA00042771"/>
    </source>
</evidence>
<dbReference type="Proteomes" id="UP000243975">
    <property type="component" value="Unassembled WGS sequence"/>
</dbReference>
<dbReference type="GO" id="GO:0010284">
    <property type="term" value="F:lariciresinol reductase activity"/>
    <property type="evidence" value="ECO:0007669"/>
    <property type="project" value="UniProtKB-EC"/>
</dbReference>
<dbReference type="EC" id="1.23.1.1" evidence="3"/>
<protein>
    <recommendedName>
        <fullName evidence="5">(+)-lariciresinol reductase</fullName>
        <ecNumber evidence="3">1.23.1.1</ecNumber>
        <ecNumber evidence="4">1.23.1.2</ecNumber>
    </recommendedName>
    <alternativeName>
        <fullName evidence="6">(+)-pinoresinol reductase</fullName>
    </alternativeName>
</protein>
<evidence type="ECO:0000313" key="8">
    <source>
        <dbReference type="EMBL" id="KVH91661.1"/>
    </source>
</evidence>
<dbReference type="Gene3D" id="3.40.50.720">
    <property type="entry name" value="NAD(P)-binding Rossmann-like Domain"/>
    <property type="match status" value="1"/>
</dbReference>
<dbReference type="InterPro" id="IPR036291">
    <property type="entry name" value="NAD(P)-bd_dom_sf"/>
</dbReference>
<dbReference type="OMA" id="EPSASFF"/>
<reference evidence="8 9" key="1">
    <citation type="journal article" date="2016" name="Sci. Rep.">
        <title>The genome sequence of the outbreeding globe artichoke constructed de novo incorporating a phase-aware low-pass sequencing strategy of F1 progeny.</title>
        <authorList>
            <person name="Scaglione D."/>
            <person name="Reyes-Chin-Wo S."/>
            <person name="Acquadro A."/>
            <person name="Froenicke L."/>
            <person name="Portis E."/>
            <person name="Beitel C."/>
            <person name="Tirone M."/>
            <person name="Mauro R."/>
            <person name="Lo Monaco A."/>
            <person name="Mauromicale G."/>
            <person name="Faccioli P."/>
            <person name="Cattivelli L."/>
            <person name="Rieseberg L."/>
            <person name="Michelmore R."/>
            <person name="Lanteri S."/>
        </authorList>
    </citation>
    <scope>NUCLEOTIDE SEQUENCE [LARGE SCALE GENOMIC DNA]</scope>
    <source>
        <strain evidence="8">2C</strain>
    </source>
</reference>
<evidence type="ECO:0000256" key="1">
    <source>
        <dbReference type="ARBA" id="ARBA00005725"/>
    </source>
</evidence>
<comment type="caution">
    <text evidence="8">The sequence shown here is derived from an EMBL/GenBank/DDBJ whole genome shotgun (WGS) entry which is preliminary data.</text>
</comment>
<organism evidence="8 9">
    <name type="scientific">Cynara cardunculus var. scolymus</name>
    <name type="common">Globe artichoke</name>
    <name type="synonym">Cynara scolymus</name>
    <dbReference type="NCBI Taxonomy" id="59895"/>
    <lineage>
        <taxon>Eukaryota</taxon>
        <taxon>Viridiplantae</taxon>
        <taxon>Streptophyta</taxon>
        <taxon>Embryophyta</taxon>
        <taxon>Tracheophyta</taxon>
        <taxon>Spermatophyta</taxon>
        <taxon>Magnoliopsida</taxon>
        <taxon>eudicotyledons</taxon>
        <taxon>Gunneridae</taxon>
        <taxon>Pentapetalae</taxon>
        <taxon>asterids</taxon>
        <taxon>campanulids</taxon>
        <taxon>Asterales</taxon>
        <taxon>Asteraceae</taxon>
        <taxon>Carduoideae</taxon>
        <taxon>Cardueae</taxon>
        <taxon>Carduinae</taxon>
        <taxon>Cynara</taxon>
    </lineage>
</organism>
<dbReference type="GO" id="GO:0010283">
    <property type="term" value="F:pinoresinol reductase activity"/>
    <property type="evidence" value="ECO:0007669"/>
    <property type="project" value="UniProtKB-EC"/>
</dbReference>
<evidence type="ECO:0000256" key="2">
    <source>
        <dbReference type="ARBA" id="ARBA00011473"/>
    </source>
</evidence>
<proteinExistence type="inferred from homology"/>
<comment type="similarity">
    <text evidence="1">Belongs to the NmrA-type oxidoreductase family. Isoflavone reductase subfamily.</text>
</comment>
<accession>A0A118JU96</accession>
<dbReference type="EC" id="1.23.1.2" evidence="4"/>
<dbReference type="PANTHER" id="PTHR43349">
    <property type="entry name" value="PINORESINOL REDUCTASE-RELATED"/>
    <property type="match status" value="1"/>
</dbReference>
<dbReference type="GO" id="GO:1902125">
    <property type="term" value="P:(+)-pinoresinol catabolic process"/>
    <property type="evidence" value="ECO:0007669"/>
    <property type="project" value="UniProtKB-ARBA"/>
</dbReference>
<comment type="subunit">
    <text evidence="2">Dimer.</text>
</comment>
<evidence type="ECO:0000259" key="7">
    <source>
        <dbReference type="Pfam" id="PF05368"/>
    </source>
</evidence>
<gene>
    <name evidence="8" type="ORF">Ccrd_006322</name>
</gene>
<feature type="domain" description="NmrA-like" evidence="7">
    <location>
        <begin position="4"/>
        <end position="69"/>
    </location>
</feature>
<evidence type="ECO:0000256" key="3">
    <source>
        <dbReference type="ARBA" id="ARBA00038909"/>
    </source>
</evidence>
<dbReference type="InterPro" id="IPR050608">
    <property type="entry name" value="NmrA-type/Isoflavone_red_sf"/>
</dbReference>
<evidence type="ECO:0000313" key="9">
    <source>
        <dbReference type="Proteomes" id="UP000243975"/>
    </source>
</evidence>
<name>A0A118JU96_CYNCS</name>
<dbReference type="EMBL" id="LEKV01004913">
    <property type="protein sequence ID" value="KVH91661.1"/>
    <property type="molecule type" value="Genomic_DNA"/>
</dbReference>
<dbReference type="InterPro" id="IPR008030">
    <property type="entry name" value="NmrA-like"/>
</dbReference>
<dbReference type="SUPFAM" id="SSF51735">
    <property type="entry name" value="NAD(P)-binding Rossmann-fold domains"/>
    <property type="match status" value="1"/>
</dbReference>
<dbReference type="PANTHER" id="PTHR43349:SF47">
    <property type="entry name" value="NMRA-LIKE DOMAIN-CONTAINING PROTEIN"/>
    <property type="match status" value="1"/>
</dbReference>
<evidence type="ECO:0000256" key="6">
    <source>
        <dbReference type="ARBA" id="ARBA00043173"/>
    </source>
</evidence>
<sequence>MRLKVLIIGGTGYIGKRLVKANIVVDVEKVQILLSFKKQGARLVIGSFNDHCSLVKAVKQVDVVICAISGRFLPSEFGMDPARMADAMEPGRVAFDDKMVVRKAIEDAGIPFMYRFLPSEFGIDPARMGEIMEP</sequence>
<keyword evidence="9" id="KW-1185">Reference proteome</keyword>
<dbReference type="Pfam" id="PF05368">
    <property type="entry name" value="NmrA"/>
    <property type="match status" value="1"/>
</dbReference>
<dbReference type="STRING" id="59895.A0A118JU96"/>